<organism evidence="1 2">
    <name type="scientific">Salvia divinorum</name>
    <name type="common">Maria pastora</name>
    <name type="synonym">Diviner's sage</name>
    <dbReference type="NCBI Taxonomy" id="28513"/>
    <lineage>
        <taxon>Eukaryota</taxon>
        <taxon>Viridiplantae</taxon>
        <taxon>Streptophyta</taxon>
        <taxon>Embryophyta</taxon>
        <taxon>Tracheophyta</taxon>
        <taxon>Spermatophyta</taxon>
        <taxon>Magnoliopsida</taxon>
        <taxon>eudicotyledons</taxon>
        <taxon>Gunneridae</taxon>
        <taxon>Pentapetalae</taxon>
        <taxon>asterids</taxon>
        <taxon>lamiids</taxon>
        <taxon>Lamiales</taxon>
        <taxon>Lamiaceae</taxon>
        <taxon>Nepetoideae</taxon>
        <taxon>Mentheae</taxon>
        <taxon>Salviinae</taxon>
        <taxon>Salvia</taxon>
        <taxon>Salvia subgen. Calosphace</taxon>
    </lineage>
</organism>
<comment type="caution">
    <text evidence="1">The sequence shown here is derived from an EMBL/GenBank/DDBJ whole genome shotgun (WGS) entry which is preliminary data.</text>
</comment>
<accession>A0ABD1GAN0</accession>
<sequence length="130" mass="15259">MYESVCDFSLNHRILPLPKDFPRDGIEMIALEGINYTSLKDLMPESPPSSASPACLHGDSWREIPIKDPLLQHAAWAYLQPMMAERQSEDRRWWMRFHEKVDWLLSCLDGVVLVLFEGWFPEKVRDRLMI</sequence>
<name>A0ABD1GAN0_SALDI</name>
<evidence type="ECO:0000313" key="2">
    <source>
        <dbReference type="Proteomes" id="UP001567538"/>
    </source>
</evidence>
<dbReference type="PANTHER" id="PTHR34569">
    <property type="entry name" value="EXPRESSED PROTEIN"/>
    <property type="match status" value="1"/>
</dbReference>
<dbReference type="AlphaFoldDB" id="A0ABD1GAN0"/>
<protein>
    <submittedName>
        <fullName evidence="1">Uncharacterized protein</fullName>
    </submittedName>
</protein>
<dbReference type="PANTHER" id="PTHR34569:SF21">
    <property type="match status" value="1"/>
</dbReference>
<evidence type="ECO:0000313" key="1">
    <source>
        <dbReference type="EMBL" id="KAL1541183.1"/>
    </source>
</evidence>
<proteinExistence type="predicted"/>
<dbReference type="EMBL" id="JBEAFC010000009">
    <property type="protein sequence ID" value="KAL1541183.1"/>
    <property type="molecule type" value="Genomic_DNA"/>
</dbReference>
<gene>
    <name evidence="1" type="ORF">AAHA92_25437</name>
</gene>
<reference evidence="1 2" key="1">
    <citation type="submission" date="2024-06" db="EMBL/GenBank/DDBJ databases">
        <title>A chromosome level genome sequence of Diviner's sage (Salvia divinorum).</title>
        <authorList>
            <person name="Ford S.A."/>
            <person name="Ro D.-K."/>
            <person name="Ness R.W."/>
            <person name="Phillips M.A."/>
        </authorList>
    </citation>
    <scope>NUCLEOTIDE SEQUENCE [LARGE SCALE GENOMIC DNA]</scope>
    <source>
        <strain evidence="1">SAF-2024a</strain>
        <tissue evidence="1">Leaf</tissue>
    </source>
</reference>
<dbReference type="Proteomes" id="UP001567538">
    <property type="component" value="Unassembled WGS sequence"/>
</dbReference>
<keyword evidence="2" id="KW-1185">Reference proteome</keyword>